<dbReference type="OrthoDB" id="9812068at2"/>
<name>A0A420DX67_9FLAO</name>
<evidence type="ECO:0000256" key="4">
    <source>
        <dbReference type="ARBA" id="ARBA00022825"/>
    </source>
</evidence>
<dbReference type="AlphaFoldDB" id="A0A420DX67"/>
<dbReference type="PANTHER" id="PTHR32060">
    <property type="entry name" value="TAIL-SPECIFIC PROTEASE"/>
    <property type="match status" value="1"/>
</dbReference>
<proteinExistence type="inferred from homology"/>
<dbReference type="CDD" id="cd07560">
    <property type="entry name" value="Peptidase_S41_CPP"/>
    <property type="match status" value="1"/>
</dbReference>
<dbReference type="SMART" id="SM00228">
    <property type="entry name" value="PDZ"/>
    <property type="match status" value="1"/>
</dbReference>
<dbReference type="Gene3D" id="2.30.42.10">
    <property type="match status" value="1"/>
</dbReference>
<dbReference type="SMART" id="SM00245">
    <property type="entry name" value="TSPc"/>
    <property type="match status" value="1"/>
</dbReference>
<dbReference type="PANTHER" id="PTHR32060:SF30">
    <property type="entry name" value="CARBOXY-TERMINAL PROCESSING PROTEASE CTPA"/>
    <property type="match status" value="1"/>
</dbReference>
<keyword evidence="8" id="KW-1185">Reference proteome</keyword>
<dbReference type="CDD" id="cd06782">
    <property type="entry name" value="cpPDZ_CPP-like"/>
    <property type="match status" value="1"/>
</dbReference>
<evidence type="ECO:0000313" key="8">
    <source>
        <dbReference type="Proteomes" id="UP000284892"/>
    </source>
</evidence>
<dbReference type="Pfam" id="PF13180">
    <property type="entry name" value="PDZ_2"/>
    <property type="match status" value="1"/>
</dbReference>
<dbReference type="GO" id="GO:0004175">
    <property type="term" value="F:endopeptidase activity"/>
    <property type="evidence" value="ECO:0007669"/>
    <property type="project" value="TreeGrafter"/>
</dbReference>
<feature type="domain" description="PDZ" evidence="6">
    <location>
        <begin position="82"/>
        <end position="165"/>
    </location>
</feature>
<accession>A0A420DX67</accession>
<keyword evidence="3 5" id="KW-0378">Hydrolase</keyword>
<keyword evidence="4 5" id="KW-0720">Serine protease</keyword>
<dbReference type="RefSeq" id="WP_120199970.1">
    <property type="nucleotide sequence ID" value="NZ_RAQJ01000001.1"/>
</dbReference>
<dbReference type="InterPro" id="IPR029045">
    <property type="entry name" value="ClpP/crotonase-like_dom_sf"/>
</dbReference>
<dbReference type="SUPFAM" id="SSF50156">
    <property type="entry name" value="PDZ domain-like"/>
    <property type="match status" value="1"/>
</dbReference>
<comment type="caution">
    <text evidence="7">The sequence shown here is derived from an EMBL/GenBank/DDBJ whole genome shotgun (WGS) entry which is preliminary data.</text>
</comment>
<evidence type="ECO:0000256" key="1">
    <source>
        <dbReference type="ARBA" id="ARBA00009179"/>
    </source>
</evidence>
<evidence type="ECO:0000256" key="5">
    <source>
        <dbReference type="RuleBase" id="RU004404"/>
    </source>
</evidence>
<dbReference type="NCBIfam" id="TIGR00225">
    <property type="entry name" value="prc"/>
    <property type="match status" value="1"/>
</dbReference>
<comment type="similarity">
    <text evidence="1 5">Belongs to the peptidase S41A family.</text>
</comment>
<dbReference type="Proteomes" id="UP000284892">
    <property type="component" value="Unassembled WGS sequence"/>
</dbReference>
<evidence type="ECO:0000256" key="2">
    <source>
        <dbReference type="ARBA" id="ARBA00022670"/>
    </source>
</evidence>
<evidence type="ECO:0000256" key="3">
    <source>
        <dbReference type="ARBA" id="ARBA00022801"/>
    </source>
</evidence>
<dbReference type="PROSITE" id="PS50106">
    <property type="entry name" value="PDZ"/>
    <property type="match status" value="1"/>
</dbReference>
<evidence type="ECO:0000313" key="7">
    <source>
        <dbReference type="EMBL" id="RKE98781.1"/>
    </source>
</evidence>
<dbReference type="InterPro" id="IPR004447">
    <property type="entry name" value="Peptidase_S41A"/>
</dbReference>
<gene>
    <name evidence="7" type="ORF">BXY80_0875</name>
</gene>
<dbReference type="InterPro" id="IPR036034">
    <property type="entry name" value="PDZ_sf"/>
</dbReference>
<keyword evidence="2 5" id="KW-0645">Protease</keyword>
<reference evidence="7 8" key="1">
    <citation type="submission" date="2018-09" db="EMBL/GenBank/DDBJ databases">
        <title>Genomic Encyclopedia of Archaeal and Bacterial Type Strains, Phase II (KMG-II): from individual species to whole genera.</title>
        <authorList>
            <person name="Goeker M."/>
        </authorList>
    </citation>
    <scope>NUCLEOTIDE SEQUENCE [LARGE SCALE GENOMIC DNA]</scope>
    <source>
        <strain evidence="7 8">DSM 26283</strain>
    </source>
</reference>
<dbReference type="InterPro" id="IPR005151">
    <property type="entry name" value="Tail-specific_protease"/>
</dbReference>
<dbReference type="GO" id="GO:0008236">
    <property type="term" value="F:serine-type peptidase activity"/>
    <property type="evidence" value="ECO:0007669"/>
    <property type="project" value="UniProtKB-KW"/>
</dbReference>
<organism evidence="7 8">
    <name type="scientific">Ichthyenterobacterium magnum</name>
    <dbReference type="NCBI Taxonomy" id="1230530"/>
    <lineage>
        <taxon>Bacteria</taxon>
        <taxon>Pseudomonadati</taxon>
        <taxon>Bacteroidota</taxon>
        <taxon>Flavobacteriia</taxon>
        <taxon>Flavobacteriales</taxon>
        <taxon>Flavobacteriaceae</taxon>
        <taxon>Ichthyenterobacterium</taxon>
    </lineage>
</organism>
<dbReference type="Gene3D" id="3.30.750.44">
    <property type="match status" value="1"/>
</dbReference>
<evidence type="ECO:0000259" key="6">
    <source>
        <dbReference type="PROSITE" id="PS50106"/>
    </source>
</evidence>
<dbReference type="GO" id="GO:0006508">
    <property type="term" value="P:proteolysis"/>
    <property type="evidence" value="ECO:0007669"/>
    <property type="project" value="UniProtKB-KW"/>
</dbReference>
<dbReference type="Gene3D" id="3.90.226.10">
    <property type="entry name" value="2-enoyl-CoA Hydratase, Chain A, domain 1"/>
    <property type="match status" value="1"/>
</dbReference>
<dbReference type="Pfam" id="PF03572">
    <property type="entry name" value="Peptidase_S41"/>
    <property type="match status" value="1"/>
</dbReference>
<dbReference type="GO" id="GO:0030288">
    <property type="term" value="C:outer membrane-bounded periplasmic space"/>
    <property type="evidence" value="ECO:0007669"/>
    <property type="project" value="TreeGrafter"/>
</dbReference>
<dbReference type="EMBL" id="RAQJ01000001">
    <property type="protein sequence ID" value="RKE98781.1"/>
    <property type="molecule type" value="Genomic_DNA"/>
</dbReference>
<dbReference type="GO" id="GO:0007165">
    <property type="term" value="P:signal transduction"/>
    <property type="evidence" value="ECO:0007669"/>
    <property type="project" value="TreeGrafter"/>
</dbReference>
<sequence length="544" mass="61474">MKKILQKRVLIPVLAITMLFTGTAFKSDFFEIAKQIEIFTTLFKELNMNYVDDTNPGDLMDTAIKSMLSDLDPYTNYFNEQDVEASRINNAGDYTGIGANVLTLKDKLVIIEPYKGFPADQAGMKAGDEIIKVENVNVADFKDDAGNLLQGAAGTTVNVTYVRQGKTQTAAIKRQAESIKAVPHFSMINDETGYIVLRKFTRTTSTETKAAVRNLKNQGAKNLILDLRGNPGGLLHEAVNVTNIFVPKNQLVVTTKSKVKKYNKTYYTQKEPLDTEIPLVVLIDGRSASASEIVSGALQDLDRAVVIGARSFGKGLVQRPKKLTYGTQMKITISRYYTPSGRCIQALDYWNRDENGKATRVKRENYNAFKTKKGRTVYDGGGVQPDLELEESKYSSITNAILNENLIFNYATKYYYNNTINDINTFKLSDADYSNFKNFLNTNNFSFETKTEKAFNDAFEVAKKENLNTQIQQNYNNLITSIETYKNKTIDDNKAQLMSLLSDEIVKRYFYREGLYTYYVANNFEIQKGLEILNNPSKYNSYLN</sequence>
<dbReference type="InterPro" id="IPR001478">
    <property type="entry name" value="PDZ"/>
</dbReference>
<dbReference type="SUPFAM" id="SSF52096">
    <property type="entry name" value="ClpP/crotonase"/>
    <property type="match status" value="1"/>
</dbReference>
<protein>
    <submittedName>
        <fullName evidence="7">Carboxyl-terminal processing protease</fullName>
    </submittedName>
</protein>